<dbReference type="AlphaFoldDB" id="A0A7S1T3J0"/>
<evidence type="ECO:0000256" key="4">
    <source>
        <dbReference type="SAM" id="MobiDB-lite"/>
    </source>
</evidence>
<keyword evidence="3" id="KW-0809">Transit peptide</keyword>
<dbReference type="SMART" id="SM00733">
    <property type="entry name" value="Mterf"/>
    <property type="match status" value="7"/>
</dbReference>
<dbReference type="EMBL" id="HBGG01033030">
    <property type="protein sequence ID" value="CAD9215041.1"/>
    <property type="molecule type" value="Transcribed_RNA"/>
</dbReference>
<keyword evidence="2" id="KW-0804">Transcription</keyword>
<keyword evidence="2" id="KW-0806">Transcription termination</keyword>
<feature type="region of interest" description="Disordered" evidence="4">
    <location>
        <begin position="229"/>
        <end position="274"/>
    </location>
</feature>
<evidence type="ECO:0008006" key="6">
    <source>
        <dbReference type="Google" id="ProtNLM"/>
    </source>
</evidence>
<name>A0A7S1T3J0_9CHLO</name>
<accession>A0A7S1T3J0</accession>
<dbReference type="GO" id="GO:0003676">
    <property type="term" value="F:nucleic acid binding"/>
    <property type="evidence" value="ECO:0007669"/>
    <property type="project" value="InterPro"/>
</dbReference>
<reference evidence="5" key="1">
    <citation type="submission" date="2021-01" db="EMBL/GenBank/DDBJ databases">
        <authorList>
            <person name="Corre E."/>
            <person name="Pelletier E."/>
            <person name="Niang G."/>
            <person name="Scheremetjew M."/>
            <person name="Finn R."/>
            <person name="Kale V."/>
            <person name="Holt S."/>
            <person name="Cochrane G."/>
            <person name="Meng A."/>
            <person name="Brown T."/>
            <person name="Cohen L."/>
        </authorList>
    </citation>
    <scope>NUCLEOTIDE SEQUENCE</scope>
    <source>
        <strain evidence="5">PLY429</strain>
    </source>
</reference>
<protein>
    <recommendedName>
        <fullName evidence="6">mTERF domain-containing protein, mitochondrial</fullName>
    </recommendedName>
</protein>
<dbReference type="Gene3D" id="1.25.70.10">
    <property type="entry name" value="Transcription termination factor 3, mitochondrial"/>
    <property type="match status" value="1"/>
</dbReference>
<dbReference type="InterPro" id="IPR003690">
    <property type="entry name" value="MTERF"/>
</dbReference>
<comment type="similarity">
    <text evidence="1">Belongs to the mTERF family.</text>
</comment>
<evidence type="ECO:0000256" key="2">
    <source>
        <dbReference type="ARBA" id="ARBA00022472"/>
    </source>
</evidence>
<organism evidence="5">
    <name type="scientific">Tetraselmis chuii</name>
    <dbReference type="NCBI Taxonomy" id="63592"/>
    <lineage>
        <taxon>Eukaryota</taxon>
        <taxon>Viridiplantae</taxon>
        <taxon>Chlorophyta</taxon>
        <taxon>core chlorophytes</taxon>
        <taxon>Chlorodendrophyceae</taxon>
        <taxon>Chlorodendrales</taxon>
        <taxon>Chlorodendraceae</taxon>
        <taxon>Tetraselmis</taxon>
    </lineage>
</organism>
<evidence type="ECO:0000256" key="1">
    <source>
        <dbReference type="ARBA" id="ARBA00007692"/>
    </source>
</evidence>
<gene>
    <name evidence="5" type="ORF">TCHU04912_LOCUS17281</name>
</gene>
<dbReference type="Pfam" id="PF02536">
    <property type="entry name" value="mTERF"/>
    <property type="match status" value="2"/>
</dbReference>
<feature type="region of interest" description="Disordered" evidence="4">
    <location>
        <begin position="1"/>
        <end position="65"/>
    </location>
</feature>
<sequence>MHELRISQAGGGRGKISHVRLGAENQEKQPRWRRRHTQPLGLQPRLGSGRGQNLRRQTETQSEDLKRALHPQEKMRARLFDALIQRYRLVDPDHIDLERLLQFRSPSDLEKFQELLSFTPEDFMRMVDACKLGLVLSTSEHNLEQTLAFYQQEFNFTTNELKRLVVKYPATLGYSIERTVIPHVEFFEELGLGPEQYKHVLMRAPSAALNNSIEKTLQPRVEHLQELLDQAEGRAPRKPVRSSVGRPEAQPESMVGSGNWDDWGEEPPGRPEKPQSLAAQVILRFPQVLTVSEDNMDAHVEFLLGLGMSDADVGVVIRKHPQILTYKIERMEDVVLYFLDIGFRDEDIPKVVTRFPQAMSLSLENNLQKKCEFYIDNISHDLSPIVAMPSYLGMSLEKRIKPRYERLQDAGVSLEDSPAYTFLSLLFLSEQKFQARMEQHMDQDMFQTRLEQHLQEQGVTGEL</sequence>
<keyword evidence="2" id="KW-0805">Transcription regulation</keyword>
<evidence type="ECO:0000313" key="5">
    <source>
        <dbReference type="EMBL" id="CAD9215041.1"/>
    </source>
</evidence>
<evidence type="ECO:0000256" key="3">
    <source>
        <dbReference type="ARBA" id="ARBA00022946"/>
    </source>
</evidence>
<dbReference type="InterPro" id="IPR038538">
    <property type="entry name" value="MTERF_sf"/>
</dbReference>
<dbReference type="GO" id="GO:0006353">
    <property type="term" value="P:DNA-templated transcription termination"/>
    <property type="evidence" value="ECO:0007669"/>
    <property type="project" value="UniProtKB-KW"/>
</dbReference>
<dbReference type="PANTHER" id="PTHR13068">
    <property type="entry name" value="CGI-12 PROTEIN-RELATED"/>
    <property type="match status" value="1"/>
</dbReference>
<proteinExistence type="inferred from homology"/>
<dbReference type="PANTHER" id="PTHR13068:SF151">
    <property type="entry name" value="TRANSCRIPTION TERMINATION FACTOR MTERF9, CHLOROPLASTIC"/>
    <property type="match status" value="1"/>
</dbReference>